<evidence type="ECO:0000259" key="22">
    <source>
        <dbReference type="PROSITE" id="PS51462"/>
    </source>
</evidence>
<comment type="function">
    <text evidence="21">Oxidized purine nucleoside triphosphate hydrolase which is a prominent sanitizer of the oxidized nucleotide pool. Catalyzes the hydrolysis of 2-oxo-dATP (2-hydroxy-dATP) into 2-oxo-dAMP. Also has a significant hydrolase activity toward 2-oxo-ATP, 8-oxo-dGTP and 8-oxo-dATP. Through the hydrolysis of oxidized purine nucleoside triphosphates, prevents their incorporation into DNA and the subsequent transversions A:T to C:G and G:C to T:A. Also catalyzes the hydrolysis of methylated purine nucleoside triphosphate preventing their integration into DNA. Through this antimutagenic activity protects cells from oxidative stress.</text>
</comment>
<comment type="catalytic activity">
    <reaction evidence="9">
        <text>8-oxo-dGTP + H2O = 8-oxo-dGMP + diphosphate + H(+)</text>
        <dbReference type="Rhea" id="RHEA:31575"/>
        <dbReference type="ChEBI" id="CHEBI:15377"/>
        <dbReference type="ChEBI" id="CHEBI:15378"/>
        <dbReference type="ChEBI" id="CHEBI:33019"/>
        <dbReference type="ChEBI" id="CHEBI:63224"/>
        <dbReference type="ChEBI" id="CHEBI:77896"/>
    </reaction>
    <physiologicalReaction direction="left-to-right" evidence="9">
        <dbReference type="Rhea" id="RHEA:31576"/>
    </physiologicalReaction>
</comment>
<feature type="domain" description="Nudix hydrolase" evidence="22">
    <location>
        <begin position="1"/>
        <end position="123"/>
    </location>
</feature>
<keyword evidence="6" id="KW-0460">Magnesium</keyword>
<evidence type="ECO:0000256" key="10">
    <source>
        <dbReference type="ARBA" id="ARBA00024596"/>
    </source>
</evidence>
<comment type="catalytic activity">
    <reaction evidence="20">
        <text>N(6)-methyl-dATP + H2O = N(6)-methyl-dAMP + diphosphate + H(+)</text>
        <dbReference type="Rhea" id="RHEA:67604"/>
        <dbReference type="ChEBI" id="CHEBI:15377"/>
        <dbReference type="ChEBI" id="CHEBI:15378"/>
        <dbReference type="ChEBI" id="CHEBI:33019"/>
        <dbReference type="ChEBI" id="CHEBI:169976"/>
        <dbReference type="ChEBI" id="CHEBI:172872"/>
    </reaction>
    <physiologicalReaction direction="left-to-right" evidence="20">
        <dbReference type="Rhea" id="RHEA:67605"/>
    </physiologicalReaction>
</comment>
<keyword evidence="5" id="KW-0378">Hydrolase</keyword>
<organism evidence="23 24">
    <name type="scientific">Candidatus Kerfeldbacteria bacterium RIFCSPLOWO2_01_FULL_48_11</name>
    <dbReference type="NCBI Taxonomy" id="1798543"/>
    <lineage>
        <taxon>Bacteria</taxon>
        <taxon>Candidatus Kerfeldiibacteriota</taxon>
    </lineage>
</organism>
<evidence type="ECO:0000256" key="12">
    <source>
        <dbReference type="ARBA" id="ARBA00026218"/>
    </source>
</evidence>
<evidence type="ECO:0000256" key="3">
    <source>
        <dbReference type="ARBA" id="ARBA00011245"/>
    </source>
</evidence>
<comment type="subunit">
    <text evidence="3">Monomer.</text>
</comment>
<dbReference type="PROSITE" id="PS00893">
    <property type="entry name" value="NUDIX_BOX"/>
    <property type="match status" value="1"/>
</dbReference>
<evidence type="ECO:0000256" key="16">
    <source>
        <dbReference type="ARBA" id="ARBA00031927"/>
    </source>
</evidence>
<evidence type="ECO:0000256" key="11">
    <source>
        <dbReference type="ARBA" id="ARBA00026103"/>
    </source>
</evidence>
<evidence type="ECO:0000256" key="14">
    <source>
        <dbReference type="ARBA" id="ARBA00030634"/>
    </source>
</evidence>
<evidence type="ECO:0000256" key="18">
    <source>
        <dbReference type="ARBA" id="ARBA00048002"/>
    </source>
</evidence>
<gene>
    <name evidence="23" type="ORF">A2898_04390</name>
</gene>
<dbReference type="SUPFAM" id="SSF55811">
    <property type="entry name" value="Nudix"/>
    <property type="match status" value="1"/>
</dbReference>
<evidence type="ECO:0000256" key="21">
    <source>
        <dbReference type="ARBA" id="ARBA00053094"/>
    </source>
</evidence>
<name>A0A1G2B1F6_9BACT</name>
<dbReference type="PANTHER" id="PTHR43758:SF2">
    <property type="entry name" value="OXIDIZED PURINE NUCLEOSIDE TRIPHOSPHATE HYDROLASE"/>
    <property type="match status" value="1"/>
</dbReference>
<evidence type="ECO:0000256" key="20">
    <source>
        <dbReference type="ARBA" id="ARBA00049032"/>
    </source>
</evidence>
<evidence type="ECO:0000256" key="5">
    <source>
        <dbReference type="ARBA" id="ARBA00022801"/>
    </source>
</evidence>
<comment type="similarity">
    <text evidence="2">Belongs to the Nudix hydrolase family.</text>
</comment>
<evidence type="ECO:0000256" key="2">
    <source>
        <dbReference type="ARBA" id="ARBA00005582"/>
    </source>
</evidence>
<dbReference type="Gene3D" id="3.90.79.10">
    <property type="entry name" value="Nucleoside Triphosphate Pyrophosphohydrolase"/>
    <property type="match status" value="1"/>
</dbReference>
<evidence type="ECO:0000256" key="15">
    <source>
        <dbReference type="ARBA" id="ARBA00030682"/>
    </source>
</evidence>
<evidence type="ECO:0000256" key="7">
    <source>
        <dbReference type="ARBA" id="ARBA00024448"/>
    </source>
</evidence>
<dbReference type="Proteomes" id="UP000179164">
    <property type="component" value="Unassembled WGS sequence"/>
</dbReference>
<comment type="cofactor">
    <cofactor evidence="1">
        <name>Mg(2+)</name>
        <dbReference type="ChEBI" id="CHEBI:18420"/>
    </cofactor>
</comment>
<evidence type="ECO:0000256" key="8">
    <source>
        <dbReference type="ARBA" id="ARBA00024459"/>
    </source>
</evidence>
<dbReference type="GO" id="GO:0005737">
    <property type="term" value="C:cytoplasm"/>
    <property type="evidence" value="ECO:0007669"/>
    <property type="project" value="TreeGrafter"/>
</dbReference>
<dbReference type="GO" id="GO:0046872">
    <property type="term" value="F:metal ion binding"/>
    <property type="evidence" value="ECO:0007669"/>
    <property type="project" value="UniProtKB-KW"/>
</dbReference>
<evidence type="ECO:0000256" key="13">
    <source>
        <dbReference type="ARBA" id="ARBA00029673"/>
    </source>
</evidence>
<dbReference type="PROSITE" id="PS51462">
    <property type="entry name" value="NUDIX"/>
    <property type="match status" value="1"/>
</dbReference>
<proteinExistence type="inferred from homology"/>
<dbReference type="InterPro" id="IPR015797">
    <property type="entry name" value="NUDIX_hydrolase-like_dom_sf"/>
</dbReference>
<dbReference type="EMBL" id="MHKE01000017">
    <property type="protein sequence ID" value="OGY82805.1"/>
    <property type="molecule type" value="Genomic_DNA"/>
</dbReference>
<dbReference type="EC" id="3.6.1.56" evidence="11"/>
<dbReference type="GO" id="GO:0008413">
    <property type="term" value="F:8-oxo-7,8-dihydroguanosine triphosphate pyrophosphatase activity"/>
    <property type="evidence" value="ECO:0007669"/>
    <property type="project" value="InterPro"/>
</dbReference>
<dbReference type="PRINTS" id="PR01403">
    <property type="entry name" value="8OXTPHPHTASE"/>
</dbReference>
<evidence type="ECO:0000256" key="1">
    <source>
        <dbReference type="ARBA" id="ARBA00001946"/>
    </source>
</evidence>
<evidence type="ECO:0000256" key="9">
    <source>
        <dbReference type="ARBA" id="ARBA00024486"/>
    </source>
</evidence>
<dbReference type="InterPro" id="IPR020084">
    <property type="entry name" value="NUDIX_hydrolase_CS"/>
</dbReference>
<comment type="catalytic activity">
    <reaction evidence="19">
        <text>O(6)-methyl-dGTP + H2O = O(6)-methyl-dGMP + diphosphate + H(+)</text>
        <dbReference type="Rhea" id="RHEA:67600"/>
        <dbReference type="ChEBI" id="CHEBI:15377"/>
        <dbReference type="ChEBI" id="CHEBI:15378"/>
        <dbReference type="ChEBI" id="CHEBI:33019"/>
        <dbReference type="ChEBI" id="CHEBI:169974"/>
        <dbReference type="ChEBI" id="CHEBI:169975"/>
    </reaction>
    <physiologicalReaction direction="left-to-right" evidence="19">
        <dbReference type="Rhea" id="RHEA:67601"/>
    </physiologicalReaction>
</comment>
<dbReference type="Pfam" id="PF00293">
    <property type="entry name" value="NUDIX"/>
    <property type="match status" value="1"/>
</dbReference>
<evidence type="ECO:0000313" key="24">
    <source>
        <dbReference type="Proteomes" id="UP000179164"/>
    </source>
</evidence>
<dbReference type="InterPro" id="IPR000086">
    <property type="entry name" value="NUDIX_hydrolase_dom"/>
</dbReference>
<comment type="catalytic activity">
    <reaction evidence="8">
        <text>2-oxo-dATP + H2O = 2-oxo-dAMP + diphosphate + H(+)</text>
        <dbReference type="Rhea" id="RHEA:31583"/>
        <dbReference type="ChEBI" id="CHEBI:15377"/>
        <dbReference type="ChEBI" id="CHEBI:15378"/>
        <dbReference type="ChEBI" id="CHEBI:33019"/>
        <dbReference type="ChEBI" id="CHEBI:63212"/>
        <dbReference type="ChEBI" id="CHEBI:77897"/>
        <dbReference type="EC" id="3.6.1.56"/>
    </reaction>
    <physiologicalReaction direction="left-to-right" evidence="8">
        <dbReference type="Rhea" id="RHEA:31584"/>
    </physiologicalReaction>
</comment>
<keyword evidence="4" id="KW-0479">Metal-binding</keyword>
<dbReference type="GO" id="GO:0008828">
    <property type="term" value="F:dATP diphosphatase activity"/>
    <property type="evidence" value="ECO:0007669"/>
    <property type="project" value="UniProtKB-EC"/>
</dbReference>
<dbReference type="GO" id="GO:0042262">
    <property type="term" value="P:DNA protection"/>
    <property type="evidence" value="ECO:0007669"/>
    <property type="project" value="InterPro"/>
</dbReference>
<comment type="caution">
    <text evidence="23">The sequence shown here is derived from an EMBL/GenBank/DDBJ whole genome shotgun (WGS) entry which is preliminary data.</text>
</comment>
<evidence type="ECO:0000256" key="6">
    <source>
        <dbReference type="ARBA" id="ARBA00022842"/>
    </source>
</evidence>
<comment type="catalytic activity">
    <reaction evidence="18">
        <text>N(6)-methyl-ATP + H2O = N(6)-methyl-AMP + diphosphate + H(+)</text>
        <dbReference type="Rhea" id="RHEA:67608"/>
        <dbReference type="ChEBI" id="CHEBI:15377"/>
        <dbReference type="ChEBI" id="CHEBI:15378"/>
        <dbReference type="ChEBI" id="CHEBI:33019"/>
        <dbReference type="ChEBI" id="CHEBI:144842"/>
        <dbReference type="ChEBI" id="CHEBI:172873"/>
    </reaction>
    <physiologicalReaction direction="left-to-right" evidence="18">
        <dbReference type="Rhea" id="RHEA:67609"/>
    </physiologicalReaction>
</comment>
<evidence type="ECO:0000256" key="4">
    <source>
        <dbReference type="ARBA" id="ARBA00022723"/>
    </source>
</evidence>
<dbReference type="CDD" id="cd03427">
    <property type="entry name" value="NUDIX_MTH1_Nudt1"/>
    <property type="match status" value="1"/>
</dbReference>
<protein>
    <recommendedName>
        <fullName evidence="12">Oxidized purine nucleoside triphosphate hydrolase</fullName>
        <ecNumber evidence="11">3.6.1.56</ecNumber>
    </recommendedName>
    <alternativeName>
        <fullName evidence="16">2-hydroxy-dATP diphosphatase</fullName>
    </alternativeName>
    <alternativeName>
        <fullName evidence="15">7,8-dihydro-8-oxoguanine triphosphatase</fullName>
    </alternativeName>
    <alternativeName>
        <fullName evidence="14">8-oxo-dGTPase</fullName>
    </alternativeName>
    <alternativeName>
        <fullName evidence="17">Methylated purine nucleoside triphosphate hydrolase</fullName>
    </alternativeName>
    <alternativeName>
        <fullName evidence="13">Nucleoside diphosphate-linked moiety X motif 1</fullName>
    </alternativeName>
</protein>
<dbReference type="STRING" id="1798543.A2898_04390"/>
<evidence type="ECO:0000313" key="23">
    <source>
        <dbReference type="EMBL" id="OGY82805.1"/>
    </source>
</evidence>
<evidence type="ECO:0000256" key="19">
    <source>
        <dbReference type="ARBA" id="ARBA00048894"/>
    </source>
</evidence>
<dbReference type="PANTHER" id="PTHR43758">
    <property type="entry name" value="7,8-DIHYDRO-8-OXOGUANINE TRIPHOSPHATASE"/>
    <property type="match status" value="1"/>
</dbReference>
<comment type="catalytic activity">
    <reaction evidence="7">
        <text>8-oxo-dATP + H2O = 8-oxo-dAMP + diphosphate + H(+)</text>
        <dbReference type="Rhea" id="RHEA:65396"/>
        <dbReference type="ChEBI" id="CHEBI:15377"/>
        <dbReference type="ChEBI" id="CHEBI:15378"/>
        <dbReference type="ChEBI" id="CHEBI:33019"/>
        <dbReference type="ChEBI" id="CHEBI:71361"/>
        <dbReference type="ChEBI" id="CHEBI:172871"/>
    </reaction>
    <physiologicalReaction direction="left-to-right" evidence="7">
        <dbReference type="Rhea" id="RHEA:65397"/>
    </physiologicalReaction>
</comment>
<evidence type="ECO:0000256" key="17">
    <source>
        <dbReference type="ARBA" id="ARBA00032071"/>
    </source>
</evidence>
<reference evidence="23 24" key="1">
    <citation type="journal article" date="2016" name="Nat. Commun.">
        <title>Thousands of microbial genomes shed light on interconnected biogeochemical processes in an aquifer system.</title>
        <authorList>
            <person name="Anantharaman K."/>
            <person name="Brown C.T."/>
            <person name="Hug L.A."/>
            <person name="Sharon I."/>
            <person name="Castelle C.J."/>
            <person name="Probst A.J."/>
            <person name="Thomas B.C."/>
            <person name="Singh A."/>
            <person name="Wilkins M.J."/>
            <person name="Karaoz U."/>
            <person name="Brodie E.L."/>
            <person name="Williams K.H."/>
            <person name="Hubbard S.S."/>
            <person name="Banfield J.F."/>
        </authorList>
    </citation>
    <scope>NUCLEOTIDE SEQUENCE [LARGE SCALE GENOMIC DNA]</scope>
</reference>
<dbReference type="AlphaFoldDB" id="A0A1G2B1F6"/>
<accession>A0A1G2B1F6</accession>
<sequence>MTVCFPLTGTHIWLGKKKRSFGSGLWNGFGGRQKLGETIRETAKRESHEEAGIMLIRMKRVAVIRFVFRQTRIACEVHYHLSTQWRGVPVETEEMFPAIFEIDDIPYGTMWPADKLYLPVVLSGGLWVGTCIYSDPVKRRLIRLDLSETKRLPY</sequence>
<comment type="catalytic activity">
    <reaction evidence="10">
        <text>2-oxo-ATP + H2O = 2-oxo-AMP + diphosphate + H(+)</text>
        <dbReference type="Rhea" id="RHEA:67392"/>
        <dbReference type="ChEBI" id="CHEBI:15377"/>
        <dbReference type="ChEBI" id="CHEBI:15378"/>
        <dbReference type="ChEBI" id="CHEBI:33019"/>
        <dbReference type="ChEBI" id="CHEBI:71395"/>
        <dbReference type="ChEBI" id="CHEBI:172878"/>
    </reaction>
    <physiologicalReaction direction="left-to-right" evidence="10">
        <dbReference type="Rhea" id="RHEA:67393"/>
    </physiologicalReaction>
</comment>
<dbReference type="InterPro" id="IPR003563">
    <property type="entry name" value="8ODP"/>
</dbReference>